<proteinExistence type="predicted"/>
<name>A0ABX2IE99_BLAHA</name>
<dbReference type="InterPro" id="IPR037161">
    <property type="entry name" value="Semialdehyde_DH-like_C"/>
</dbReference>
<dbReference type="RefSeq" id="WP_173750264.1">
    <property type="nucleotide sequence ID" value="NZ_JAAITA010000037.1"/>
</dbReference>
<dbReference type="SUPFAM" id="SSF51735">
    <property type="entry name" value="NAD(P)-binding Rossmann-fold domains"/>
    <property type="match status" value="1"/>
</dbReference>
<dbReference type="InterPro" id="IPR031663">
    <property type="entry name" value="PGDH_C"/>
</dbReference>
<dbReference type="Pfam" id="PF16896">
    <property type="entry name" value="PGDH_C"/>
    <property type="match status" value="1"/>
</dbReference>
<accession>A0ABX2IE99</accession>
<evidence type="ECO:0000259" key="1">
    <source>
        <dbReference type="Pfam" id="PF07991"/>
    </source>
</evidence>
<dbReference type="EMBL" id="JAAITA010000037">
    <property type="protein sequence ID" value="NSJ87444.1"/>
    <property type="molecule type" value="Genomic_DNA"/>
</dbReference>
<comment type="caution">
    <text evidence="3">The sequence shown here is derived from an EMBL/GenBank/DDBJ whole genome shotgun (WGS) entry which is preliminary data.</text>
</comment>
<keyword evidence="4" id="KW-1185">Reference proteome</keyword>
<sequence length="286" mass="31374">MNEISVAVIGAGGKMGTRTSRNLAKLTDKYNLMLVENAPKGIESIHERGLEVTPIEEAIEKAEVVVFAVPDTLIEKLSAIYVPMLKPGTGFLILDPAAAVAKELSLRDDCTFGVAHPCHPSFLLEQDTPEARADRFGGDGGKQDIVMSKICGEDNVFAKMQETARDMYAAEHAYVMTSEQIAFLEPTLVELLGATCLYAMAETVDEAERRGINRDAAVSFLVGHIYNLTCNFLGYIPGKPPVSDACKVAIGLGNRLVMREDWKKIWDDDVLHKVIKTMLHPEQPQI</sequence>
<dbReference type="Pfam" id="PF07991">
    <property type="entry name" value="KARI_N"/>
    <property type="match status" value="1"/>
</dbReference>
<dbReference type="Proteomes" id="UP000822142">
    <property type="component" value="Unassembled WGS sequence"/>
</dbReference>
<evidence type="ECO:0000313" key="4">
    <source>
        <dbReference type="Proteomes" id="UP000822142"/>
    </source>
</evidence>
<evidence type="ECO:0000313" key="3">
    <source>
        <dbReference type="EMBL" id="NSJ87444.1"/>
    </source>
</evidence>
<protein>
    <submittedName>
        <fullName evidence="3">NAD(P)-binding domain-containing protein</fullName>
    </submittedName>
</protein>
<organism evidence="3 4">
    <name type="scientific">Blautia hansenii</name>
    <name type="common">Ruminococcus hansenii</name>
    <dbReference type="NCBI Taxonomy" id="1322"/>
    <lineage>
        <taxon>Bacteria</taxon>
        <taxon>Bacillati</taxon>
        <taxon>Bacillota</taxon>
        <taxon>Clostridia</taxon>
        <taxon>Lachnospirales</taxon>
        <taxon>Lachnospiraceae</taxon>
        <taxon>Blautia</taxon>
    </lineage>
</organism>
<dbReference type="InterPro" id="IPR013116">
    <property type="entry name" value="KARI_N"/>
</dbReference>
<dbReference type="Gene3D" id="1.10.3640.10">
    <property type="entry name" value="Semialdehyde dehydrogenase-like, C-terminal"/>
    <property type="match status" value="1"/>
</dbReference>
<dbReference type="Gene3D" id="3.40.50.720">
    <property type="entry name" value="NAD(P)-binding Rossmann-like Domain"/>
    <property type="match status" value="1"/>
</dbReference>
<feature type="domain" description="KARI N-terminal Rossmann" evidence="1">
    <location>
        <begin position="3"/>
        <end position="78"/>
    </location>
</feature>
<dbReference type="InterPro" id="IPR036291">
    <property type="entry name" value="NAD(P)-bd_dom_sf"/>
</dbReference>
<reference evidence="3 4" key="1">
    <citation type="journal article" date="2020" name="Cell Host Microbe">
        <title>Functional and Genomic Variation between Human-Derived Isolates of Lachnospiraceae Reveals Inter- and Intra-Species Diversity.</title>
        <authorList>
            <person name="Sorbara M.T."/>
            <person name="Littmann E.R."/>
            <person name="Fontana E."/>
            <person name="Moody T.U."/>
            <person name="Kohout C.E."/>
            <person name="Gjonbalaj M."/>
            <person name="Eaton V."/>
            <person name="Seok R."/>
            <person name="Leiner I.M."/>
            <person name="Pamer E.G."/>
        </authorList>
    </citation>
    <scope>NUCLEOTIDE SEQUENCE [LARGE SCALE GENOMIC DNA]</scope>
    <source>
        <strain evidence="3 4">MSK.15.26</strain>
    </source>
</reference>
<evidence type="ECO:0000259" key="2">
    <source>
        <dbReference type="Pfam" id="PF16896"/>
    </source>
</evidence>
<feature type="domain" description="Phosphogluconate dehydrogenase (decarboxylating) C-terminal" evidence="2">
    <location>
        <begin position="126"/>
        <end position="278"/>
    </location>
</feature>
<gene>
    <name evidence="3" type="ORF">G5A70_14985</name>
</gene>